<feature type="signal peptide" evidence="1">
    <location>
        <begin position="1"/>
        <end position="19"/>
    </location>
</feature>
<dbReference type="EMBL" id="JACHID010000002">
    <property type="protein sequence ID" value="MBB5021130.1"/>
    <property type="molecule type" value="Genomic_DNA"/>
</dbReference>
<evidence type="ECO:0000313" key="2">
    <source>
        <dbReference type="EMBL" id="MBB5021130.1"/>
    </source>
</evidence>
<accession>A0A7W7Y2Z1</accession>
<proteinExistence type="predicted"/>
<feature type="chain" id="PRO_5031012395" evidence="1">
    <location>
        <begin position="20"/>
        <end position="254"/>
    </location>
</feature>
<dbReference type="RefSeq" id="WP_183729238.1">
    <property type="nucleotide sequence ID" value="NZ_JACHID010000002.1"/>
</dbReference>
<keyword evidence="3" id="KW-1185">Reference proteome</keyword>
<gene>
    <name evidence="2" type="ORF">HNR37_000436</name>
</gene>
<evidence type="ECO:0000256" key="1">
    <source>
        <dbReference type="SAM" id="SignalP"/>
    </source>
</evidence>
<keyword evidence="1" id="KW-0732">Signal</keyword>
<sequence length="254" mass="26965">MKRLLACLFIVFLPAAALANDISVGDFIKDSKEESQRLFRAMSEDMGGALAYRSVAPADSLVGRIIPFGFEVGADVSVSSLNNTGDWGSIGENDISSTFPMARITAQVGLPVIPLDFGIAYTSIPSSDIELVGYEARYNILGLDGGALMPALAVRLSHTTLSGVDNLSFDTTGAEVAASWNFAILTPYASMGVVKVNSDPDIEKDGTSLDRESFSLNRLTVGTRIALLPLIGLTLELDSTGDVQTYTAKLAARF</sequence>
<dbReference type="AlphaFoldDB" id="A0A7W7Y2Z1"/>
<reference evidence="2 3" key="1">
    <citation type="submission" date="2020-08" db="EMBL/GenBank/DDBJ databases">
        <title>Genomic Encyclopedia of Type Strains, Phase IV (KMG-IV): sequencing the most valuable type-strain genomes for metagenomic binning, comparative biology and taxonomic classification.</title>
        <authorList>
            <person name="Goeker M."/>
        </authorList>
    </citation>
    <scope>NUCLEOTIDE SEQUENCE [LARGE SCALE GENOMIC DNA]</scope>
    <source>
        <strain evidence="2 3">DSM 22071</strain>
    </source>
</reference>
<protein>
    <submittedName>
        <fullName evidence="2">Uncharacterized protein</fullName>
    </submittedName>
</protein>
<comment type="caution">
    <text evidence="2">The sequence shown here is derived from an EMBL/GenBank/DDBJ whole genome shotgun (WGS) entry which is preliminary data.</text>
</comment>
<evidence type="ECO:0000313" key="3">
    <source>
        <dbReference type="Proteomes" id="UP000528322"/>
    </source>
</evidence>
<name>A0A7W7Y2Z1_9BACT</name>
<dbReference type="Proteomes" id="UP000528322">
    <property type="component" value="Unassembled WGS sequence"/>
</dbReference>
<organism evidence="2 3">
    <name type="scientific">Desulfurispira natronophila</name>
    <dbReference type="NCBI Taxonomy" id="682562"/>
    <lineage>
        <taxon>Bacteria</taxon>
        <taxon>Pseudomonadati</taxon>
        <taxon>Chrysiogenota</taxon>
        <taxon>Chrysiogenia</taxon>
        <taxon>Chrysiogenales</taxon>
        <taxon>Chrysiogenaceae</taxon>
        <taxon>Desulfurispira</taxon>
    </lineage>
</organism>